<evidence type="ECO:0000313" key="1">
    <source>
        <dbReference type="EMBL" id="MDX6850990.1"/>
    </source>
</evidence>
<proteinExistence type="predicted"/>
<name>A0ABU4S1D1_9GAMM</name>
<keyword evidence="2" id="KW-1185">Reference proteome</keyword>
<reference evidence="1 2" key="1">
    <citation type="submission" date="2023-11" db="EMBL/GenBank/DDBJ databases">
        <title>Gilvimarinus fulvus sp. nov., isolated from the surface of Kelp.</title>
        <authorList>
            <person name="Sun Y.Y."/>
            <person name="Gong Y."/>
            <person name="Du Z.J."/>
        </authorList>
    </citation>
    <scope>NUCLEOTIDE SEQUENCE [LARGE SCALE GENOMIC DNA]</scope>
    <source>
        <strain evidence="1 2">SDUM040013</strain>
    </source>
</reference>
<dbReference type="Proteomes" id="UP001273505">
    <property type="component" value="Unassembled WGS sequence"/>
</dbReference>
<gene>
    <name evidence="1" type="ORF">SCD92_16560</name>
</gene>
<dbReference type="EMBL" id="JAXAFO010000036">
    <property type="protein sequence ID" value="MDX6850990.1"/>
    <property type="molecule type" value="Genomic_DNA"/>
</dbReference>
<sequence>MNSKIIFSQAGIYRLQQLASLIYRHTGDRYRLSSIDGQLQLLKAAVTSPHPDVRTCCIHLADELHPQQLRVLATNGITLTSSSVLADKAG</sequence>
<organism evidence="1 2">
    <name type="scientific">Gilvimarinus gilvus</name>
    <dbReference type="NCBI Taxonomy" id="3058038"/>
    <lineage>
        <taxon>Bacteria</taxon>
        <taxon>Pseudomonadati</taxon>
        <taxon>Pseudomonadota</taxon>
        <taxon>Gammaproteobacteria</taxon>
        <taxon>Cellvibrionales</taxon>
        <taxon>Cellvibrionaceae</taxon>
        <taxon>Gilvimarinus</taxon>
    </lineage>
</organism>
<comment type="caution">
    <text evidence="1">The sequence shown here is derived from an EMBL/GenBank/DDBJ whole genome shotgun (WGS) entry which is preliminary data.</text>
</comment>
<protein>
    <submittedName>
        <fullName evidence="1">Uncharacterized protein</fullName>
    </submittedName>
</protein>
<evidence type="ECO:0000313" key="2">
    <source>
        <dbReference type="Proteomes" id="UP001273505"/>
    </source>
</evidence>
<accession>A0ABU4S1D1</accession>
<dbReference type="RefSeq" id="WP_302724242.1">
    <property type="nucleotide sequence ID" value="NZ_JAULRU010000783.1"/>
</dbReference>